<dbReference type="KEGG" id="ipc:IPA_02835"/>
<dbReference type="AlphaFoldDB" id="A0A977KAU0"/>
<keyword evidence="2" id="KW-1185">Reference proteome</keyword>
<accession>A0A977KAU0</accession>
<evidence type="ECO:0000313" key="1">
    <source>
        <dbReference type="EMBL" id="UXD22242.1"/>
    </source>
</evidence>
<reference evidence="1" key="1">
    <citation type="submission" date="2013-11" db="EMBL/GenBank/DDBJ databases">
        <title>Comparative genomics of Ignicoccus.</title>
        <authorList>
            <person name="Podar M."/>
        </authorList>
    </citation>
    <scope>NUCLEOTIDE SEQUENCE</scope>
    <source>
        <strain evidence="1">DSM 13166</strain>
    </source>
</reference>
<sequence>MYTLGKERLLARERKVPEEKFGIVAGDAVVAACINKCEERFKICKEECRSYCAEKHSIIFFVDNTRYHACYNECTSNCTKEYQQCLAGCRKI</sequence>
<dbReference type="EMBL" id="CP006868">
    <property type="protein sequence ID" value="UXD22242.1"/>
    <property type="molecule type" value="Genomic_DNA"/>
</dbReference>
<protein>
    <submittedName>
        <fullName evidence="1">Uncharacterized protein</fullName>
    </submittedName>
</protein>
<proteinExistence type="predicted"/>
<gene>
    <name evidence="1" type="ORF">IPA_02835</name>
</gene>
<dbReference type="Proteomes" id="UP001063698">
    <property type="component" value="Chromosome"/>
</dbReference>
<organism evidence="1 2">
    <name type="scientific">Ignicoccus pacificus DSM 13166</name>
    <dbReference type="NCBI Taxonomy" id="940294"/>
    <lineage>
        <taxon>Archaea</taxon>
        <taxon>Thermoproteota</taxon>
        <taxon>Thermoprotei</taxon>
        <taxon>Desulfurococcales</taxon>
        <taxon>Desulfurococcaceae</taxon>
        <taxon>Ignicoccus</taxon>
    </lineage>
</organism>
<evidence type="ECO:0000313" key="2">
    <source>
        <dbReference type="Proteomes" id="UP001063698"/>
    </source>
</evidence>
<name>A0A977KAU0_9CREN</name>